<evidence type="ECO:0000313" key="6">
    <source>
        <dbReference type="Proteomes" id="UP000325902"/>
    </source>
</evidence>
<dbReference type="OrthoDB" id="3509362at2759"/>
<gene>
    <name evidence="5" type="primary">azaJ_3</name>
    <name evidence="5" type="ORF">DBV05_g10754</name>
</gene>
<dbReference type="Gene3D" id="3.40.50.720">
    <property type="entry name" value="NAD(P)-binding Rossmann-like Domain"/>
    <property type="match status" value="1"/>
</dbReference>
<dbReference type="PANTHER" id="PTHR45348:SF2">
    <property type="entry name" value="ZINC-TYPE ALCOHOL DEHYDROGENASE-LIKE PROTEIN C2E1P3.01"/>
    <property type="match status" value="1"/>
</dbReference>
<protein>
    <submittedName>
        <fullName evidence="5">Dehydrogenase azaJ</fullName>
    </submittedName>
</protein>
<feature type="domain" description="Enoyl reductase (ER)" evidence="4">
    <location>
        <begin position="12"/>
        <end position="291"/>
    </location>
</feature>
<proteinExistence type="inferred from homology"/>
<keyword evidence="6" id="KW-1185">Reference proteome</keyword>
<dbReference type="SUPFAM" id="SSF50129">
    <property type="entry name" value="GroES-like"/>
    <property type="match status" value="1"/>
</dbReference>
<evidence type="ECO:0000259" key="4">
    <source>
        <dbReference type="SMART" id="SM00829"/>
    </source>
</evidence>
<dbReference type="SMART" id="SM00829">
    <property type="entry name" value="PKS_ER"/>
    <property type="match status" value="1"/>
</dbReference>
<dbReference type="InterPro" id="IPR011032">
    <property type="entry name" value="GroES-like_sf"/>
</dbReference>
<accession>A0A5N5CYZ2</accession>
<keyword evidence="3" id="KW-0560">Oxidoreductase</keyword>
<dbReference type="Gene3D" id="3.90.180.10">
    <property type="entry name" value="Medium-chain alcohol dehydrogenases, catalytic domain"/>
    <property type="match status" value="1"/>
</dbReference>
<dbReference type="CDD" id="cd08249">
    <property type="entry name" value="enoyl_reductase_like"/>
    <property type="match status" value="1"/>
</dbReference>
<dbReference type="SUPFAM" id="SSF51735">
    <property type="entry name" value="NAD(P)-binding Rossmann-fold domains"/>
    <property type="match status" value="1"/>
</dbReference>
<comment type="caution">
    <text evidence="5">The sequence shown here is derived from an EMBL/GenBank/DDBJ whole genome shotgun (WGS) entry which is preliminary data.</text>
</comment>
<name>A0A5N5CYZ2_9PEZI</name>
<sequence length="344" mass="36588">MSNKAAVVEQIGSPVVIKTVEKYAPGPDEILVKNGVISFNPLEVKMQKFGAIPYSVPAILGFSSAGTVEAVGTNVSYVKPGDRVTVLAPFDLTDSRTGHFQEYYIAFPRYTSKIPDSVSLEDASSVPSNLVTVVAVFDAMLGPERPSPDGKRAAPKGKKLLVYGGSSSVGGYAIKYASDLGYEVITTSSPQNNEFVTSLGASSVVDHRQPAEKIVADLKALGPFEAAFDAIGTPEPTVIIGQVLAETGGGTIFTTLPQLGDTAAYAKPDSVNRVYDSWPQVLDREEQKALLEWTYHVYIPEGLRSGAIIPTRNFQVPGGIDGIQEILDKSLVGGVSGKRLITHV</sequence>
<comment type="similarity">
    <text evidence="1">Belongs to the zinc-containing alcohol dehydrogenase family.</text>
</comment>
<evidence type="ECO:0000313" key="5">
    <source>
        <dbReference type="EMBL" id="KAB2570598.1"/>
    </source>
</evidence>
<dbReference type="InterPro" id="IPR020843">
    <property type="entry name" value="ER"/>
</dbReference>
<dbReference type="Pfam" id="PF08240">
    <property type="entry name" value="ADH_N"/>
    <property type="match status" value="1"/>
</dbReference>
<dbReference type="InterPro" id="IPR036291">
    <property type="entry name" value="NAD(P)-bd_dom_sf"/>
</dbReference>
<reference evidence="5 6" key="1">
    <citation type="journal article" date="2019" name="Sci. Rep.">
        <title>A multi-omics analysis of the grapevine pathogen Lasiodiplodia theobromae reveals that temperature affects the expression of virulence- and pathogenicity-related genes.</title>
        <authorList>
            <person name="Felix C."/>
            <person name="Meneses R."/>
            <person name="Goncalves M.F.M."/>
            <person name="Tilleman L."/>
            <person name="Duarte A.S."/>
            <person name="Jorrin-Novo J.V."/>
            <person name="Van de Peer Y."/>
            <person name="Deforce D."/>
            <person name="Van Nieuwerburgh F."/>
            <person name="Esteves A.C."/>
            <person name="Alves A."/>
        </authorList>
    </citation>
    <scope>NUCLEOTIDE SEQUENCE [LARGE SCALE GENOMIC DNA]</scope>
    <source>
        <strain evidence="5 6">LA-SOL3</strain>
    </source>
</reference>
<dbReference type="InterPro" id="IPR047122">
    <property type="entry name" value="Trans-enoyl_RdTase-like"/>
</dbReference>
<dbReference type="EMBL" id="VCHE01000130">
    <property type="protein sequence ID" value="KAB2570598.1"/>
    <property type="molecule type" value="Genomic_DNA"/>
</dbReference>
<evidence type="ECO:0000256" key="1">
    <source>
        <dbReference type="ARBA" id="ARBA00008072"/>
    </source>
</evidence>
<comment type="subunit">
    <text evidence="2">Monomer.</text>
</comment>
<evidence type="ECO:0000256" key="3">
    <source>
        <dbReference type="ARBA" id="ARBA00023002"/>
    </source>
</evidence>
<dbReference type="GO" id="GO:0016651">
    <property type="term" value="F:oxidoreductase activity, acting on NAD(P)H"/>
    <property type="evidence" value="ECO:0007669"/>
    <property type="project" value="InterPro"/>
</dbReference>
<dbReference type="AlphaFoldDB" id="A0A5N5CYZ2"/>
<dbReference type="PANTHER" id="PTHR45348">
    <property type="entry name" value="HYPOTHETICAL OXIDOREDUCTASE (EUROFUNG)"/>
    <property type="match status" value="1"/>
</dbReference>
<organism evidence="5 6">
    <name type="scientific">Lasiodiplodia theobromae</name>
    <dbReference type="NCBI Taxonomy" id="45133"/>
    <lineage>
        <taxon>Eukaryota</taxon>
        <taxon>Fungi</taxon>
        <taxon>Dikarya</taxon>
        <taxon>Ascomycota</taxon>
        <taxon>Pezizomycotina</taxon>
        <taxon>Dothideomycetes</taxon>
        <taxon>Dothideomycetes incertae sedis</taxon>
        <taxon>Botryosphaeriales</taxon>
        <taxon>Botryosphaeriaceae</taxon>
        <taxon>Lasiodiplodia</taxon>
    </lineage>
</organism>
<dbReference type="InterPro" id="IPR013154">
    <property type="entry name" value="ADH-like_N"/>
</dbReference>
<evidence type="ECO:0000256" key="2">
    <source>
        <dbReference type="ARBA" id="ARBA00011245"/>
    </source>
</evidence>
<dbReference type="Proteomes" id="UP000325902">
    <property type="component" value="Unassembled WGS sequence"/>
</dbReference>